<reference evidence="10" key="1">
    <citation type="submission" date="2022-08" db="EMBL/GenBank/DDBJ databases">
        <authorList>
            <consortium name="DOE Joint Genome Institute"/>
            <person name="Min B."/>
            <person name="Riley R."/>
            <person name="Sierra-Patev S."/>
            <person name="Naranjo-Ortiz M."/>
            <person name="Looney B."/>
            <person name="Konkel Z."/>
            <person name="Slot J.C."/>
            <person name="Sakamoto Y."/>
            <person name="Steenwyk J.L."/>
            <person name="Rokas A."/>
            <person name="Carro J."/>
            <person name="Camarero S."/>
            <person name="Ferreira P."/>
            <person name="Molpeceres G."/>
            <person name="Ruiz-Duenas F.J."/>
            <person name="Serrano A."/>
            <person name="Henrissat B."/>
            <person name="Drula E."/>
            <person name="Hughes K.W."/>
            <person name="Mata J.L."/>
            <person name="Ishikawa N.K."/>
            <person name="Vargas-Isla R."/>
            <person name="Ushijima S."/>
            <person name="Smith C.A."/>
            <person name="Ahrendt S."/>
            <person name="Andreopoulos W."/>
            <person name="He G."/>
            <person name="Labutti K."/>
            <person name="Lipzen A."/>
            <person name="Ng V."/>
            <person name="Sandor L."/>
            <person name="Barry K."/>
            <person name="Martinez A.T."/>
            <person name="Xiao Y."/>
            <person name="Gibbons J.G."/>
            <person name="Terashima K."/>
            <person name="Hibbett D.S."/>
            <person name="Grigoriev I.V."/>
        </authorList>
    </citation>
    <scope>NUCLEOTIDE SEQUENCE</scope>
    <source>
        <strain evidence="10">TFB7829</strain>
    </source>
</reference>
<evidence type="ECO:0000256" key="5">
    <source>
        <dbReference type="ARBA" id="ARBA00022989"/>
    </source>
</evidence>
<feature type="transmembrane region" description="Helical" evidence="8">
    <location>
        <begin position="408"/>
        <end position="432"/>
    </location>
</feature>
<dbReference type="Pfam" id="PF00083">
    <property type="entry name" value="Sugar_tr"/>
    <property type="match status" value="1"/>
</dbReference>
<evidence type="ECO:0000256" key="1">
    <source>
        <dbReference type="ARBA" id="ARBA00004141"/>
    </source>
</evidence>
<dbReference type="InterPro" id="IPR005829">
    <property type="entry name" value="Sugar_transporter_CS"/>
</dbReference>
<keyword evidence="5 8" id="KW-1133">Transmembrane helix</keyword>
<proteinExistence type="inferred from homology"/>
<accession>A0AA38UMV8</accession>
<comment type="subcellular location">
    <subcellularLocation>
        <location evidence="1">Membrane</location>
        <topology evidence="1">Multi-pass membrane protein</topology>
    </subcellularLocation>
</comment>
<feature type="transmembrane region" description="Helical" evidence="8">
    <location>
        <begin position="304"/>
        <end position="327"/>
    </location>
</feature>
<dbReference type="PANTHER" id="PTHR48022">
    <property type="entry name" value="PLASTIDIC GLUCOSE TRANSPORTER 4"/>
    <property type="match status" value="1"/>
</dbReference>
<dbReference type="InterPro" id="IPR050360">
    <property type="entry name" value="MFS_Sugar_Transporters"/>
</dbReference>
<dbReference type="GO" id="GO:0005351">
    <property type="term" value="F:carbohydrate:proton symporter activity"/>
    <property type="evidence" value="ECO:0007669"/>
    <property type="project" value="TreeGrafter"/>
</dbReference>
<dbReference type="InterPro" id="IPR003663">
    <property type="entry name" value="Sugar/inositol_transpt"/>
</dbReference>
<dbReference type="Proteomes" id="UP001163850">
    <property type="component" value="Unassembled WGS sequence"/>
</dbReference>
<comment type="similarity">
    <text evidence="2">Belongs to the major facilitator superfamily. Sugar transporter (TC 2.A.1.1) family.</text>
</comment>
<feature type="transmembrane region" description="Helical" evidence="8">
    <location>
        <begin position="184"/>
        <end position="206"/>
    </location>
</feature>
<keyword evidence="6 8" id="KW-0472">Membrane</keyword>
<keyword evidence="4 8" id="KW-0812">Transmembrane</keyword>
<dbReference type="PROSITE" id="PS50850">
    <property type="entry name" value="MFS"/>
    <property type="match status" value="1"/>
</dbReference>
<evidence type="ECO:0000256" key="3">
    <source>
        <dbReference type="ARBA" id="ARBA00022448"/>
    </source>
</evidence>
<comment type="caution">
    <text evidence="10">The sequence shown here is derived from an EMBL/GenBank/DDBJ whole genome shotgun (WGS) entry which is preliminary data.</text>
</comment>
<evidence type="ECO:0000256" key="7">
    <source>
        <dbReference type="ARBA" id="ARBA00049119"/>
    </source>
</evidence>
<evidence type="ECO:0000256" key="4">
    <source>
        <dbReference type="ARBA" id="ARBA00022692"/>
    </source>
</evidence>
<feature type="transmembrane region" description="Helical" evidence="8">
    <location>
        <begin position="93"/>
        <end position="114"/>
    </location>
</feature>
<evidence type="ECO:0000313" key="11">
    <source>
        <dbReference type="Proteomes" id="UP001163850"/>
    </source>
</evidence>
<dbReference type="InterPro" id="IPR036259">
    <property type="entry name" value="MFS_trans_sf"/>
</dbReference>
<keyword evidence="3" id="KW-0813">Transport</keyword>
<dbReference type="GO" id="GO:0016020">
    <property type="term" value="C:membrane"/>
    <property type="evidence" value="ECO:0007669"/>
    <property type="project" value="UniProtKB-SubCell"/>
</dbReference>
<dbReference type="SUPFAM" id="SSF103473">
    <property type="entry name" value="MFS general substrate transporter"/>
    <property type="match status" value="1"/>
</dbReference>
<dbReference type="Gene3D" id="1.20.1250.20">
    <property type="entry name" value="MFS general substrate transporter like domains"/>
    <property type="match status" value="1"/>
</dbReference>
<feature type="transmembrane region" description="Helical" evidence="8">
    <location>
        <begin position="444"/>
        <end position="461"/>
    </location>
</feature>
<dbReference type="AlphaFoldDB" id="A0AA38UMV8"/>
<evidence type="ECO:0000256" key="2">
    <source>
        <dbReference type="ARBA" id="ARBA00010992"/>
    </source>
</evidence>
<feature type="transmembrane region" description="Helical" evidence="8">
    <location>
        <begin position="49"/>
        <end position="73"/>
    </location>
</feature>
<gene>
    <name evidence="10" type="ORF">F5890DRAFT_1542463</name>
</gene>
<dbReference type="FunFam" id="1.20.1250.20:FF:000134">
    <property type="entry name" value="MFS sugar transporter protein"/>
    <property type="match status" value="1"/>
</dbReference>
<feature type="transmembrane region" description="Helical" evidence="8">
    <location>
        <begin position="126"/>
        <end position="143"/>
    </location>
</feature>
<feature type="transmembrane region" description="Helical" evidence="8">
    <location>
        <begin position="218"/>
        <end position="238"/>
    </location>
</feature>
<evidence type="ECO:0000256" key="8">
    <source>
        <dbReference type="SAM" id="Phobius"/>
    </source>
</evidence>
<evidence type="ECO:0000313" key="10">
    <source>
        <dbReference type="EMBL" id="KAJ3980272.1"/>
    </source>
</evidence>
<organism evidence="10 11">
    <name type="scientific">Lentinula detonsa</name>
    <dbReference type="NCBI Taxonomy" id="2804962"/>
    <lineage>
        <taxon>Eukaryota</taxon>
        <taxon>Fungi</taxon>
        <taxon>Dikarya</taxon>
        <taxon>Basidiomycota</taxon>
        <taxon>Agaricomycotina</taxon>
        <taxon>Agaricomycetes</taxon>
        <taxon>Agaricomycetidae</taxon>
        <taxon>Agaricales</taxon>
        <taxon>Marasmiineae</taxon>
        <taxon>Omphalotaceae</taxon>
        <taxon>Lentinula</taxon>
    </lineage>
</organism>
<dbReference type="PANTHER" id="PTHR48022:SF64">
    <property type="entry name" value="MAJOR FACILITATOR SUPERFAMILY (MFS) PROFILE DOMAIN-CONTAINING PROTEIN"/>
    <property type="match status" value="1"/>
</dbReference>
<dbReference type="PRINTS" id="PR00171">
    <property type="entry name" value="SUGRTRNSPORT"/>
</dbReference>
<feature type="transmembrane region" description="Helical" evidence="8">
    <location>
        <begin position="377"/>
        <end position="396"/>
    </location>
</feature>
<feature type="domain" description="Major facilitator superfamily (MFS) profile" evidence="9">
    <location>
        <begin position="50"/>
        <end position="496"/>
    </location>
</feature>
<dbReference type="EMBL" id="MU802205">
    <property type="protein sequence ID" value="KAJ3980272.1"/>
    <property type="molecule type" value="Genomic_DNA"/>
</dbReference>
<comment type="catalytic activity">
    <reaction evidence="7">
        <text>myo-inositol(out) + H(+)(out) = myo-inositol(in) + H(+)(in)</text>
        <dbReference type="Rhea" id="RHEA:60364"/>
        <dbReference type="ChEBI" id="CHEBI:15378"/>
        <dbReference type="ChEBI" id="CHEBI:17268"/>
    </reaction>
</comment>
<feature type="transmembrane region" description="Helical" evidence="8">
    <location>
        <begin position="149"/>
        <end position="172"/>
    </location>
</feature>
<name>A0AA38UMV8_9AGAR</name>
<dbReference type="InterPro" id="IPR005828">
    <property type="entry name" value="MFS_sugar_transport-like"/>
</dbReference>
<evidence type="ECO:0000256" key="6">
    <source>
        <dbReference type="ARBA" id="ARBA00023136"/>
    </source>
</evidence>
<sequence length="538" mass="59859">MSFRAPKCLHPSPPSSMHMNAGNEAFRNIPNKDSHLPWYKNAGLLQLNLFLLCIFTGQFLNGYDGALISSFQAMKPWLTTLNLENSTEKATDIGLLNAAVYLAGLCISPFAAWVSDRFGRKWCIRYSSIANLIGTAIGAAAGAGSTHGYAMFMMSRIIIGSGLAFCVMISPIMLQELPHPKHRVLMAGLFDVAYIAGSFVSAWVTFGCSYIENDWAWRIPYLIHLPFAAIMIILISLVPESPRWLFKQGREDEGKAFMVKYHANGEENDELVAFEISEIQGALRIEREAKQDTWKMILSSRSSLHRLACVILIVTMQNLSGTAIIAYYYTSILKLVGITETSTQTGINAGLTSFTVVMALAGVWLTKRIRRKTQIYVSWTGVLLSNIGLIVSTSLYTKTGHKSAGLAAVFFVWIYNGSFFLACGPIFFSYPAEVLHLSMRAKGMMIWTICGKVMSVFSSYVNPVAMTNIAWKWYFFYTAIIVVTGILAHFVLVETKGRTLEEIGELFDGEILQAHMDHTNYELGSDDEKMSEKSLKNV</sequence>
<feature type="transmembrane region" description="Helical" evidence="8">
    <location>
        <begin position="473"/>
        <end position="493"/>
    </location>
</feature>
<evidence type="ECO:0000259" key="9">
    <source>
        <dbReference type="PROSITE" id="PS50850"/>
    </source>
</evidence>
<feature type="transmembrane region" description="Helical" evidence="8">
    <location>
        <begin position="347"/>
        <end position="365"/>
    </location>
</feature>
<protein>
    <submittedName>
        <fullName evidence="10">General substrate transporter</fullName>
    </submittedName>
</protein>
<dbReference type="InterPro" id="IPR020846">
    <property type="entry name" value="MFS_dom"/>
</dbReference>
<dbReference type="PROSITE" id="PS00216">
    <property type="entry name" value="SUGAR_TRANSPORT_1"/>
    <property type="match status" value="1"/>
</dbReference>